<dbReference type="InterPro" id="IPR026906">
    <property type="entry name" value="LRR_5"/>
</dbReference>
<protein>
    <submittedName>
        <fullName evidence="1">Leucine-rich repeat domain-containing protein</fullName>
    </submittedName>
</protein>
<dbReference type="PANTHER" id="PTHR45661:SF3">
    <property type="entry name" value="IG-LIKE DOMAIN-CONTAINING PROTEIN"/>
    <property type="match status" value="1"/>
</dbReference>
<dbReference type="EMBL" id="JADYTN010000016">
    <property type="protein sequence ID" value="MCF2564093.1"/>
    <property type="molecule type" value="Genomic_DNA"/>
</dbReference>
<dbReference type="Pfam" id="PF13306">
    <property type="entry name" value="LRR_5"/>
    <property type="match status" value="1"/>
</dbReference>
<sequence>MQKNISVFYALYSTIFYTFAVKILANDAETITSLPQRNKKANTISENKNYMEDGERKIQGYLECDGSIVRISSLEDIKNFITKYGKTVNEISDLELEELTNQEYNANDCITDDCGVTYKNNPLVLLSHKYTIENYKIKEGTVAITNKAFNANQGKRTILKNVLIPDSVIAIGEFAFCNCCIEQLKLPASLRYIGIYAFHQNEIKSISFPKNIQRIGSYAFARCEQLERIEFNGLPVSIGSEVFNGCTALKEIVIPQGSSDFFEKELFPISRELFVEKDS</sequence>
<evidence type="ECO:0000313" key="2">
    <source>
        <dbReference type="Proteomes" id="UP001200470"/>
    </source>
</evidence>
<dbReference type="RefSeq" id="WP_301638229.1">
    <property type="nucleotide sequence ID" value="NZ_JADYTN010000016.1"/>
</dbReference>
<accession>A0ABS9CIJ2</accession>
<dbReference type="Proteomes" id="UP001200470">
    <property type="component" value="Unassembled WGS sequence"/>
</dbReference>
<name>A0ABS9CIJ2_9BACT</name>
<dbReference type="Gene3D" id="3.80.10.10">
    <property type="entry name" value="Ribonuclease Inhibitor"/>
    <property type="match status" value="1"/>
</dbReference>
<reference evidence="1 2" key="1">
    <citation type="submission" date="2020-12" db="EMBL/GenBank/DDBJ databases">
        <title>Whole genome sequences of gut porcine anaerobes.</title>
        <authorList>
            <person name="Kubasova T."/>
            <person name="Jahodarova E."/>
            <person name="Rychlik I."/>
        </authorList>
    </citation>
    <scope>NUCLEOTIDE SEQUENCE [LARGE SCALE GENOMIC DNA]</scope>
    <source>
        <strain evidence="1 2">An925</strain>
    </source>
</reference>
<comment type="caution">
    <text evidence="1">The sequence shown here is derived from an EMBL/GenBank/DDBJ whole genome shotgun (WGS) entry which is preliminary data.</text>
</comment>
<dbReference type="PANTHER" id="PTHR45661">
    <property type="entry name" value="SURFACE ANTIGEN"/>
    <property type="match status" value="1"/>
</dbReference>
<keyword evidence="2" id="KW-1185">Reference proteome</keyword>
<organism evidence="1 2">
    <name type="scientific">Xylanibacter brevis</name>
    <dbReference type="NCBI Taxonomy" id="83231"/>
    <lineage>
        <taxon>Bacteria</taxon>
        <taxon>Pseudomonadati</taxon>
        <taxon>Bacteroidota</taxon>
        <taxon>Bacteroidia</taxon>
        <taxon>Bacteroidales</taxon>
        <taxon>Prevotellaceae</taxon>
        <taxon>Xylanibacter</taxon>
    </lineage>
</organism>
<dbReference type="InterPro" id="IPR053139">
    <property type="entry name" value="Surface_bspA-like"/>
</dbReference>
<gene>
    <name evidence="1" type="ORF">I6E12_08205</name>
</gene>
<proteinExistence type="predicted"/>
<evidence type="ECO:0000313" key="1">
    <source>
        <dbReference type="EMBL" id="MCF2564093.1"/>
    </source>
</evidence>
<dbReference type="InterPro" id="IPR032675">
    <property type="entry name" value="LRR_dom_sf"/>
</dbReference>